<proteinExistence type="predicted"/>
<dbReference type="AlphaFoldDB" id="A0A165FNY7"/>
<protein>
    <submittedName>
        <fullName evidence="1">Uncharacterized protein</fullName>
    </submittedName>
</protein>
<keyword evidence="2" id="KW-1185">Reference proteome</keyword>
<reference evidence="1 2" key="1">
    <citation type="journal article" date="2016" name="Mol. Biol. Evol.">
        <title>Comparative Genomics of Early-Diverging Mushroom-Forming Fungi Provides Insights into the Origins of Lignocellulose Decay Capabilities.</title>
        <authorList>
            <person name="Nagy L.G."/>
            <person name="Riley R."/>
            <person name="Tritt A."/>
            <person name="Adam C."/>
            <person name="Daum C."/>
            <person name="Floudas D."/>
            <person name="Sun H."/>
            <person name="Yadav J.S."/>
            <person name="Pangilinan J."/>
            <person name="Larsson K.H."/>
            <person name="Matsuura K."/>
            <person name="Barry K."/>
            <person name="Labutti K."/>
            <person name="Kuo R."/>
            <person name="Ohm R.A."/>
            <person name="Bhattacharya S.S."/>
            <person name="Shirouzu T."/>
            <person name="Yoshinaga Y."/>
            <person name="Martin F.M."/>
            <person name="Grigoriev I.V."/>
            <person name="Hibbett D.S."/>
        </authorList>
    </citation>
    <scope>NUCLEOTIDE SEQUENCE [LARGE SCALE GENOMIC DNA]</scope>
    <source>
        <strain evidence="1 2">HHB12733</strain>
    </source>
</reference>
<evidence type="ECO:0000313" key="1">
    <source>
        <dbReference type="EMBL" id="KZT57008.1"/>
    </source>
</evidence>
<organism evidence="1 2">
    <name type="scientific">Calocera cornea HHB12733</name>
    <dbReference type="NCBI Taxonomy" id="1353952"/>
    <lineage>
        <taxon>Eukaryota</taxon>
        <taxon>Fungi</taxon>
        <taxon>Dikarya</taxon>
        <taxon>Basidiomycota</taxon>
        <taxon>Agaricomycotina</taxon>
        <taxon>Dacrymycetes</taxon>
        <taxon>Dacrymycetales</taxon>
        <taxon>Dacrymycetaceae</taxon>
        <taxon>Calocera</taxon>
    </lineage>
</organism>
<gene>
    <name evidence="1" type="ORF">CALCODRAFT_295205</name>
</gene>
<accession>A0A165FNY7</accession>
<dbReference type="InParanoid" id="A0A165FNY7"/>
<evidence type="ECO:0000313" key="2">
    <source>
        <dbReference type="Proteomes" id="UP000076842"/>
    </source>
</evidence>
<sequence>MFPSSFLRAAFHPTGFTTFTAPTRATWAASARHAFRPNASRAGYTTAAAARARPSYGSSGRWSLPVMGLASAAVMGASPFLKRPVLCEGASSSVFQHQSS</sequence>
<dbReference type="EMBL" id="KV423969">
    <property type="protein sequence ID" value="KZT57008.1"/>
    <property type="molecule type" value="Genomic_DNA"/>
</dbReference>
<name>A0A165FNY7_9BASI</name>
<dbReference type="Proteomes" id="UP000076842">
    <property type="component" value="Unassembled WGS sequence"/>
</dbReference>